<gene>
    <name evidence="1" type="ORF">MtrunA17_Chr4g0053371</name>
</gene>
<comment type="caution">
    <text evidence="1">The sequence shown here is derived from an EMBL/GenBank/DDBJ whole genome shotgun (WGS) entry which is preliminary data.</text>
</comment>
<sequence>MERLQPKTNIISCFEVQSNTRMLEYRLDDIVVGDICDISLL</sequence>
<accession>A0A396IDV0</accession>
<protein>
    <submittedName>
        <fullName evidence="1">Uncharacterized protein</fullName>
    </submittedName>
</protein>
<dbReference type="EMBL" id="PSQE01000004">
    <property type="protein sequence ID" value="RHN62983.1"/>
    <property type="molecule type" value="Genomic_DNA"/>
</dbReference>
<evidence type="ECO:0000313" key="2">
    <source>
        <dbReference type="Proteomes" id="UP000265566"/>
    </source>
</evidence>
<reference evidence="2" key="1">
    <citation type="journal article" date="2018" name="Nat. Plants">
        <title>Whole-genome landscape of Medicago truncatula symbiotic genes.</title>
        <authorList>
            <person name="Pecrix Y."/>
            <person name="Staton S.E."/>
            <person name="Sallet E."/>
            <person name="Lelandais-Briere C."/>
            <person name="Moreau S."/>
            <person name="Carrere S."/>
            <person name="Blein T."/>
            <person name="Jardinaud M.F."/>
            <person name="Latrasse D."/>
            <person name="Zouine M."/>
            <person name="Zahm M."/>
            <person name="Kreplak J."/>
            <person name="Mayjonade B."/>
            <person name="Satge C."/>
            <person name="Perez M."/>
            <person name="Cauet S."/>
            <person name="Marande W."/>
            <person name="Chantry-Darmon C."/>
            <person name="Lopez-Roques C."/>
            <person name="Bouchez O."/>
            <person name="Berard A."/>
            <person name="Debelle F."/>
            <person name="Munos S."/>
            <person name="Bendahmane A."/>
            <person name="Berges H."/>
            <person name="Niebel A."/>
            <person name="Buitink J."/>
            <person name="Frugier F."/>
            <person name="Benhamed M."/>
            <person name="Crespi M."/>
            <person name="Gouzy J."/>
            <person name="Gamas P."/>
        </authorList>
    </citation>
    <scope>NUCLEOTIDE SEQUENCE [LARGE SCALE GENOMIC DNA]</scope>
    <source>
        <strain evidence="2">cv. Jemalong A17</strain>
    </source>
</reference>
<evidence type="ECO:0000313" key="1">
    <source>
        <dbReference type="EMBL" id="RHN62983.1"/>
    </source>
</evidence>
<proteinExistence type="predicted"/>
<name>A0A396IDV0_MEDTR</name>
<dbReference type="Gramene" id="rna25626">
    <property type="protein sequence ID" value="RHN62983.1"/>
    <property type="gene ID" value="gene25626"/>
</dbReference>
<organism evidence="1 2">
    <name type="scientific">Medicago truncatula</name>
    <name type="common">Barrel medic</name>
    <name type="synonym">Medicago tribuloides</name>
    <dbReference type="NCBI Taxonomy" id="3880"/>
    <lineage>
        <taxon>Eukaryota</taxon>
        <taxon>Viridiplantae</taxon>
        <taxon>Streptophyta</taxon>
        <taxon>Embryophyta</taxon>
        <taxon>Tracheophyta</taxon>
        <taxon>Spermatophyta</taxon>
        <taxon>Magnoliopsida</taxon>
        <taxon>eudicotyledons</taxon>
        <taxon>Gunneridae</taxon>
        <taxon>Pentapetalae</taxon>
        <taxon>rosids</taxon>
        <taxon>fabids</taxon>
        <taxon>Fabales</taxon>
        <taxon>Fabaceae</taxon>
        <taxon>Papilionoideae</taxon>
        <taxon>50 kb inversion clade</taxon>
        <taxon>NPAAA clade</taxon>
        <taxon>Hologalegina</taxon>
        <taxon>IRL clade</taxon>
        <taxon>Trifolieae</taxon>
        <taxon>Medicago</taxon>
    </lineage>
</organism>
<dbReference type="Proteomes" id="UP000265566">
    <property type="component" value="Chromosome 4"/>
</dbReference>
<dbReference type="AlphaFoldDB" id="A0A396IDV0"/>